<evidence type="ECO:0000313" key="8">
    <source>
        <dbReference type="Proteomes" id="UP000502756"/>
    </source>
</evidence>
<evidence type="ECO:0000256" key="5">
    <source>
        <dbReference type="ARBA" id="ARBA00023136"/>
    </source>
</evidence>
<keyword evidence="8" id="KW-1185">Reference proteome</keyword>
<feature type="transmembrane region" description="Helical" evidence="6">
    <location>
        <begin position="270"/>
        <end position="289"/>
    </location>
</feature>
<protein>
    <submittedName>
        <fullName evidence="7">AI-2E family transporter</fullName>
    </submittedName>
</protein>
<evidence type="ECO:0000256" key="3">
    <source>
        <dbReference type="ARBA" id="ARBA00022692"/>
    </source>
</evidence>
<gene>
    <name evidence="7" type="ORF">HNV11_20175</name>
</gene>
<comment type="similarity">
    <text evidence="2">Belongs to the autoinducer-2 exporter (AI-2E) (TC 2.A.86) family.</text>
</comment>
<dbReference type="GO" id="GO:0055085">
    <property type="term" value="P:transmembrane transport"/>
    <property type="evidence" value="ECO:0007669"/>
    <property type="project" value="TreeGrafter"/>
</dbReference>
<dbReference type="KEGG" id="stae:HNV11_20175"/>
<feature type="transmembrane region" description="Helical" evidence="6">
    <location>
        <begin position="148"/>
        <end position="170"/>
    </location>
</feature>
<accession>A0A6M5YDZ1</accession>
<keyword evidence="4 6" id="KW-1133">Transmembrane helix</keyword>
<sequence length="354" mass="37554">MEQTTSFARRAATAAFISLLIATLFLLIGYAASFFFLVFGGITFAVVISGLSHFVSQKTSLSYGLSVGLVVLLLVALIGGTIWALAPTVSQQVDQLAQSLPQSVSRLKTTLGQSEWGQRVLDGIPEQPGQLLSSGGPGKGVLSQVTGMVSSTLGGLVNILIVLITGIYLASNPGAYRKGFTRLFNPSYRDRLLGVMDQCYDTLKNWFISRSITMVVVGVVTGIGLALLGVPFAIVLGILAGVLNFIPNLGPYIALAPALLVAFPQGLNQVLYVFILYMGVQSLEGYVLTPLLDKRFVSMPPALLLFGQVLLGILVGLVGVLFASPLIAVLLVIVDELYVKDRLEKQKGGNSSSS</sequence>
<evidence type="ECO:0000256" key="6">
    <source>
        <dbReference type="SAM" id="Phobius"/>
    </source>
</evidence>
<keyword evidence="3 6" id="KW-0812">Transmembrane</keyword>
<dbReference type="GO" id="GO:0016020">
    <property type="term" value="C:membrane"/>
    <property type="evidence" value="ECO:0007669"/>
    <property type="project" value="UniProtKB-SubCell"/>
</dbReference>
<keyword evidence="5 6" id="KW-0472">Membrane</keyword>
<dbReference type="InterPro" id="IPR002549">
    <property type="entry name" value="AI-2E-like"/>
</dbReference>
<evidence type="ECO:0000256" key="4">
    <source>
        <dbReference type="ARBA" id="ARBA00022989"/>
    </source>
</evidence>
<dbReference type="EMBL" id="CP053435">
    <property type="protein sequence ID" value="QJW91530.1"/>
    <property type="molecule type" value="Genomic_DNA"/>
</dbReference>
<evidence type="ECO:0000313" key="7">
    <source>
        <dbReference type="EMBL" id="QJW91530.1"/>
    </source>
</evidence>
<dbReference type="Proteomes" id="UP000502756">
    <property type="component" value="Chromosome"/>
</dbReference>
<reference evidence="7 8" key="1">
    <citation type="submission" date="2020-05" db="EMBL/GenBank/DDBJ databases">
        <title>Genome sequencing of Spirosoma sp. TS118.</title>
        <authorList>
            <person name="Lee J.-H."/>
            <person name="Jeong S."/>
            <person name="Zhao L."/>
            <person name="Jung J.-H."/>
            <person name="Kim M.-K."/>
            <person name="Lim S."/>
        </authorList>
    </citation>
    <scope>NUCLEOTIDE SEQUENCE [LARGE SCALE GENOMIC DNA]</scope>
    <source>
        <strain evidence="7 8">TS118</strain>
    </source>
</reference>
<dbReference type="RefSeq" id="WP_171741379.1">
    <property type="nucleotide sequence ID" value="NZ_CP053435.1"/>
</dbReference>
<name>A0A6M5YDZ1_9BACT</name>
<feature type="transmembrane region" description="Helical" evidence="6">
    <location>
        <begin position="245"/>
        <end position="263"/>
    </location>
</feature>
<feature type="transmembrane region" description="Helical" evidence="6">
    <location>
        <begin position="7"/>
        <end position="28"/>
    </location>
</feature>
<evidence type="ECO:0000256" key="2">
    <source>
        <dbReference type="ARBA" id="ARBA00009773"/>
    </source>
</evidence>
<dbReference type="PANTHER" id="PTHR21716:SF62">
    <property type="entry name" value="TRANSPORT PROTEIN YDBI-RELATED"/>
    <property type="match status" value="1"/>
</dbReference>
<proteinExistence type="inferred from homology"/>
<feature type="transmembrane region" description="Helical" evidence="6">
    <location>
        <begin position="34"/>
        <end position="55"/>
    </location>
</feature>
<comment type="subcellular location">
    <subcellularLocation>
        <location evidence="1">Membrane</location>
        <topology evidence="1">Multi-pass membrane protein</topology>
    </subcellularLocation>
</comment>
<feature type="transmembrane region" description="Helical" evidence="6">
    <location>
        <begin position="309"/>
        <end position="334"/>
    </location>
</feature>
<evidence type="ECO:0000256" key="1">
    <source>
        <dbReference type="ARBA" id="ARBA00004141"/>
    </source>
</evidence>
<dbReference type="PANTHER" id="PTHR21716">
    <property type="entry name" value="TRANSMEMBRANE PROTEIN"/>
    <property type="match status" value="1"/>
</dbReference>
<dbReference type="AlphaFoldDB" id="A0A6M5YDZ1"/>
<dbReference type="Pfam" id="PF01594">
    <property type="entry name" value="AI-2E_transport"/>
    <property type="match status" value="1"/>
</dbReference>
<organism evidence="7 8">
    <name type="scientific">Spirosoma taeanense</name>
    <dbReference type="NCBI Taxonomy" id="2735870"/>
    <lineage>
        <taxon>Bacteria</taxon>
        <taxon>Pseudomonadati</taxon>
        <taxon>Bacteroidota</taxon>
        <taxon>Cytophagia</taxon>
        <taxon>Cytophagales</taxon>
        <taxon>Cytophagaceae</taxon>
        <taxon>Spirosoma</taxon>
    </lineage>
</organism>
<feature type="transmembrane region" description="Helical" evidence="6">
    <location>
        <begin position="67"/>
        <end position="86"/>
    </location>
</feature>
<feature type="transmembrane region" description="Helical" evidence="6">
    <location>
        <begin position="212"/>
        <end position="239"/>
    </location>
</feature>